<dbReference type="Proteomes" id="UP000001753">
    <property type="component" value="Chromosome"/>
</dbReference>
<dbReference type="EMBL" id="ACMP01000030">
    <property type="protein sequence ID" value="EEL72384.1"/>
    <property type="molecule type" value="Genomic_DNA"/>
</dbReference>
<evidence type="ECO:0000313" key="1">
    <source>
        <dbReference type="EMBL" id="EEL72384.1"/>
    </source>
</evidence>
<comment type="caution">
    <text evidence="1">The sequence shown here is derived from an EMBL/GenBank/DDBJ whole genome shotgun (WGS) entry which is preliminary data.</text>
</comment>
<dbReference type="AlphaFoldDB" id="C2XPM5"/>
<accession>C2XPM5</accession>
<organism evidence="1">
    <name type="scientific">Bacillus mycoides</name>
    <dbReference type="NCBI Taxonomy" id="1405"/>
    <lineage>
        <taxon>Bacteria</taxon>
        <taxon>Bacillati</taxon>
        <taxon>Bacillota</taxon>
        <taxon>Bacilli</taxon>
        <taxon>Bacillales</taxon>
        <taxon>Bacillaceae</taxon>
        <taxon>Bacillus</taxon>
        <taxon>Bacillus cereus group</taxon>
    </lineage>
</organism>
<gene>
    <name evidence="1" type="ORF">bcere0026_6280</name>
</gene>
<dbReference type="HOGENOM" id="CLU_3284536_0_0_9"/>
<reference evidence="1" key="1">
    <citation type="journal article" date="2012" name="Genome Res.">
        <title>Genomic characterization of the Bacillus cereus sensu lato species: Backdrop to the evolution of Bacillus anthracis.</title>
        <authorList>
            <person name="Zwick M.E."/>
            <person name="Joseph S.J."/>
            <person name="Didelot X."/>
            <person name="Chen P.E."/>
            <person name="Bishop-Lilly K.A."/>
            <person name="Stewart A.C."/>
            <person name="Willner K."/>
            <person name="Nolan N."/>
            <person name="Lentz S."/>
            <person name="Thomason M.K."/>
            <person name="Sozhamannan S."/>
            <person name="Mateczun A.J."/>
            <person name="Du L."/>
            <person name="Read T.D."/>
        </authorList>
    </citation>
    <scope>NUCLEOTIDE SEQUENCE [LARGE SCALE GENOMIC DNA]</scope>
    <source>
        <strain evidence="1">AH603</strain>
    </source>
</reference>
<sequence length="40" mass="4738">MPSKDALYLKTDIIEYEQLHAELSQVYIRGRNLRAFLRGE</sequence>
<name>C2XPM5_BACMY</name>
<protein>
    <submittedName>
        <fullName evidence="1">Uncharacterized protein</fullName>
    </submittedName>
</protein>
<proteinExistence type="predicted"/>